<protein>
    <submittedName>
        <fullName evidence="1">Uncharacterized protein</fullName>
    </submittedName>
</protein>
<name>A0A0E9SVK4_ANGAN</name>
<reference evidence="1" key="1">
    <citation type="submission" date="2014-11" db="EMBL/GenBank/DDBJ databases">
        <authorList>
            <person name="Amaro Gonzalez C."/>
        </authorList>
    </citation>
    <scope>NUCLEOTIDE SEQUENCE</scope>
</reference>
<accession>A0A0E9SVK4</accession>
<proteinExistence type="predicted"/>
<organism evidence="1">
    <name type="scientific">Anguilla anguilla</name>
    <name type="common">European freshwater eel</name>
    <name type="synonym">Muraena anguilla</name>
    <dbReference type="NCBI Taxonomy" id="7936"/>
    <lineage>
        <taxon>Eukaryota</taxon>
        <taxon>Metazoa</taxon>
        <taxon>Chordata</taxon>
        <taxon>Craniata</taxon>
        <taxon>Vertebrata</taxon>
        <taxon>Euteleostomi</taxon>
        <taxon>Actinopterygii</taxon>
        <taxon>Neopterygii</taxon>
        <taxon>Teleostei</taxon>
        <taxon>Anguilliformes</taxon>
        <taxon>Anguillidae</taxon>
        <taxon>Anguilla</taxon>
    </lineage>
</organism>
<evidence type="ECO:0000313" key="1">
    <source>
        <dbReference type="EMBL" id="JAH44695.1"/>
    </source>
</evidence>
<reference evidence="1" key="2">
    <citation type="journal article" date="2015" name="Fish Shellfish Immunol.">
        <title>Early steps in the European eel (Anguilla anguilla)-Vibrio vulnificus interaction in the gills: Role of the RtxA13 toxin.</title>
        <authorList>
            <person name="Callol A."/>
            <person name="Pajuelo D."/>
            <person name="Ebbesson L."/>
            <person name="Teles M."/>
            <person name="MacKenzie S."/>
            <person name="Amaro C."/>
        </authorList>
    </citation>
    <scope>NUCLEOTIDE SEQUENCE</scope>
</reference>
<dbReference type="AlphaFoldDB" id="A0A0E9SVK4"/>
<dbReference type="EMBL" id="GBXM01063882">
    <property type="protein sequence ID" value="JAH44695.1"/>
    <property type="molecule type" value="Transcribed_RNA"/>
</dbReference>
<sequence>MLQFDRKTKRKRLFSKSLFLKIITEYKNKKINNKNNN</sequence>